<dbReference type="Gene3D" id="3.30.930.10">
    <property type="entry name" value="Bira Bifunctional Protein, Domain 2"/>
    <property type="match status" value="1"/>
</dbReference>
<dbReference type="Pfam" id="PF00152">
    <property type="entry name" value="tRNA-synt_2"/>
    <property type="match status" value="1"/>
</dbReference>
<organism evidence="5 6">
    <name type="scientific">Microbulbifer celer</name>
    <dbReference type="NCBI Taxonomy" id="435905"/>
    <lineage>
        <taxon>Bacteria</taxon>
        <taxon>Pseudomonadati</taxon>
        <taxon>Pseudomonadota</taxon>
        <taxon>Gammaproteobacteria</taxon>
        <taxon>Cellvibrionales</taxon>
        <taxon>Microbulbiferaceae</taxon>
        <taxon>Microbulbifer</taxon>
    </lineage>
</organism>
<name>A0ABW3U917_9GAMM</name>
<gene>
    <name evidence="5" type="primary">epmA</name>
    <name evidence="5" type="ORF">ACFQ2X_10505</name>
</gene>
<dbReference type="SUPFAM" id="SSF55681">
    <property type="entry name" value="Class II aaRS and biotin synthetases"/>
    <property type="match status" value="1"/>
</dbReference>
<protein>
    <submittedName>
        <fullName evidence="5">EF-P lysine aminoacylase EpmA</fullName>
    </submittedName>
</protein>
<reference evidence="6" key="1">
    <citation type="journal article" date="2019" name="Int. J. Syst. Evol. Microbiol.">
        <title>The Global Catalogue of Microorganisms (GCM) 10K type strain sequencing project: providing services to taxonomists for standard genome sequencing and annotation.</title>
        <authorList>
            <consortium name="The Broad Institute Genomics Platform"/>
            <consortium name="The Broad Institute Genome Sequencing Center for Infectious Disease"/>
            <person name="Wu L."/>
            <person name="Ma J."/>
        </authorList>
    </citation>
    <scope>NUCLEOTIDE SEQUENCE [LARGE SCALE GENOMIC DNA]</scope>
    <source>
        <strain evidence="6">CCUG 54356</strain>
    </source>
</reference>
<feature type="domain" description="Aminoacyl-transfer RNA synthetases class-II family profile" evidence="4">
    <location>
        <begin position="22"/>
        <end position="322"/>
    </location>
</feature>
<dbReference type="InterPro" id="IPR004364">
    <property type="entry name" value="Aa-tRNA-synt_II"/>
</dbReference>
<sequence length="326" mass="36665">MPEQSSWQPSAPLENLRRRATLLADIRRFFSERQVLEMEVPILSRRATSDPHIDSITAECSGEPAFLATSPEFGLKRLLAAGIGDCYYLGKAFRNGEAGGRHNPEFTMLEWYRVGWDDHRLMIEVGELLSWLLRISRVHSCSYRTLFLEHLGLDPHRATLRELSDCVAYNLELSFEPVDKDECLDLLMSHHIEPNMDMGGKPGITLVYDFPASQAALARVEEDEHGVPVARRFEAYVGGMELANGYWELTDAREQLRRFEADQRYRGENGKPVNPFEERLVQALESGIPSGMPECAGVALGVDRLLMLACGASRIDEVVAFPIGRA</sequence>
<keyword evidence="2" id="KW-0547">Nucleotide-binding</keyword>
<keyword evidence="3" id="KW-0067">ATP-binding</keyword>
<dbReference type="InterPro" id="IPR004525">
    <property type="entry name" value="EpmA"/>
</dbReference>
<dbReference type="RefSeq" id="WP_230437208.1">
    <property type="nucleotide sequence ID" value="NZ_CP087715.1"/>
</dbReference>
<dbReference type="NCBIfam" id="TIGR00462">
    <property type="entry name" value="genX"/>
    <property type="match status" value="1"/>
</dbReference>
<evidence type="ECO:0000313" key="6">
    <source>
        <dbReference type="Proteomes" id="UP001597264"/>
    </source>
</evidence>
<proteinExistence type="predicted"/>
<dbReference type="Proteomes" id="UP001597264">
    <property type="component" value="Unassembled WGS sequence"/>
</dbReference>
<dbReference type="EMBL" id="JBHTLR010000008">
    <property type="protein sequence ID" value="MFD1217034.1"/>
    <property type="molecule type" value="Genomic_DNA"/>
</dbReference>
<dbReference type="PANTHER" id="PTHR42918">
    <property type="entry name" value="LYSYL-TRNA SYNTHETASE"/>
    <property type="match status" value="1"/>
</dbReference>
<keyword evidence="1" id="KW-0436">Ligase</keyword>
<comment type="caution">
    <text evidence="5">The sequence shown here is derived from an EMBL/GenBank/DDBJ whole genome shotgun (WGS) entry which is preliminary data.</text>
</comment>
<dbReference type="InterPro" id="IPR045864">
    <property type="entry name" value="aa-tRNA-synth_II/BPL/LPL"/>
</dbReference>
<dbReference type="NCBIfam" id="NF006828">
    <property type="entry name" value="PRK09350.1"/>
    <property type="match status" value="1"/>
</dbReference>
<evidence type="ECO:0000256" key="3">
    <source>
        <dbReference type="ARBA" id="ARBA00022840"/>
    </source>
</evidence>
<keyword evidence="6" id="KW-1185">Reference proteome</keyword>
<accession>A0ABW3U917</accession>
<dbReference type="PRINTS" id="PR00982">
    <property type="entry name" value="TRNASYNTHLYS"/>
</dbReference>
<evidence type="ECO:0000256" key="2">
    <source>
        <dbReference type="ARBA" id="ARBA00022741"/>
    </source>
</evidence>
<dbReference type="InterPro" id="IPR018149">
    <property type="entry name" value="Lys-tRNA-synth_II_C"/>
</dbReference>
<evidence type="ECO:0000313" key="5">
    <source>
        <dbReference type="EMBL" id="MFD1217034.1"/>
    </source>
</evidence>
<dbReference type="PROSITE" id="PS50862">
    <property type="entry name" value="AA_TRNA_LIGASE_II"/>
    <property type="match status" value="1"/>
</dbReference>
<dbReference type="PANTHER" id="PTHR42918:SF6">
    <property type="entry name" value="ELONGATION FACTOR P--(R)-BETA-LYSINE LIGASE"/>
    <property type="match status" value="1"/>
</dbReference>
<evidence type="ECO:0000259" key="4">
    <source>
        <dbReference type="PROSITE" id="PS50862"/>
    </source>
</evidence>
<dbReference type="InterPro" id="IPR006195">
    <property type="entry name" value="aa-tRNA-synth_II"/>
</dbReference>
<evidence type="ECO:0000256" key="1">
    <source>
        <dbReference type="ARBA" id="ARBA00022598"/>
    </source>
</evidence>